<evidence type="ECO:0000313" key="2">
    <source>
        <dbReference type="EMBL" id="PHG84225.1"/>
    </source>
</evidence>
<dbReference type="AlphaFoldDB" id="A0A9X7EB61"/>
<protein>
    <submittedName>
        <fullName evidence="2">Uncharacterized protein</fullName>
    </submittedName>
</protein>
<comment type="caution">
    <text evidence="2">The sequence shown here is derived from an EMBL/GenBank/DDBJ whole genome shotgun (WGS) entry which is preliminary data.</text>
</comment>
<dbReference type="RefSeq" id="WP_098773799.1">
    <property type="nucleotide sequence ID" value="NZ_NUQH01000139.1"/>
</dbReference>
<keyword evidence="1" id="KW-0812">Transmembrane</keyword>
<accession>A0A9X7EB61</accession>
<reference evidence="2 3" key="1">
    <citation type="submission" date="2017-09" db="EMBL/GenBank/DDBJ databases">
        <title>Large-scale bioinformatics analysis of Bacillus genomes uncovers conserved roles of natural products in bacterial physiology.</title>
        <authorList>
            <consortium name="Agbiome Team Llc"/>
            <person name="Bleich R.M."/>
            <person name="Grubbs K.J."/>
            <person name="Santa Maria K.C."/>
            <person name="Allen S.E."/>
            <person name="Farag S."/>
            <person name="Shank E.A."/>
            <person name="Bowers A."/>
        </authorList>
    </citation>
    <scope>NUCLEOTIDE SEQUENCE [LARGE SCALE GENOMIC DNA]</scope>
    <source>
        <strain evidence="2 3">AFS029792</strain>
    </source>
</reference>
<feature type="non-terminal residue" evidence="2">
    <location>
        <position position="1"/>
    </location>
</feature>
<keyword evidence="1" id="KW-0472">Membrane</keyword>
<organism evidence="2 3">
    <name type="scientific">Bacillus cereus</name>
    <dbReference type="NCBI Taxonomy" id="1396"/>
    <lineage>
        <taxon>Bacteria</taxon>
        <taxon>Bacillati</taxon>
        <taxon>Bacillota</taxon>
        <taxon>Bacilli</taxon>
        <taxon>Bacillales</taxon>
        <taxon>Bacillaceae</taxon>
        <taxon>Bacillus</taxon>
        <taxon>Bacillus cereus group</taxon>
    </lineage>
</organism>
<dbReference type="Proteomes" id="UP000225135">
    <property type="component" value="Unassembled WGS sequence"/>
</dbReference>
<sequence>CGVPPHCHQAKILKYPLNGNFVFFIGPKFIFIVLGKNVFLNLIAMGAYGETSVALTYRSSVRKMKIYKVKEIQI</sequence>
<gene>
    <name evidence="2" type="ORF">COI69_02630</name>
</gene>
<dbReference type="EMBL" id="NUUR01000005">
    <property type="protein sequence ID" value="PHG84225.1"/>
    <property type="molecule type" value="Genomic_DNA"/>
</dbReference>
<evidence type="ECO:0000256" key="1">
    <source>
        <dbReference type="SAM" id="Phobius"/>
    </source>
</evidence>
<proteinExistence type="predicted"/>
<name>A0A9X7EB61_BACCE</name>
<feature type="transmembrane region" description="Helical" evidence="1">
    <location>
        <begin position="38"/>
        <end position="57"/>
    </location>
</feature>
<keyword evidence="1" id="KW-1133">Transmembrane helix</keyword>
<evidence type="ECO:0000313" key="3">
    <source>
        <dbReference type="Proteomes" id="UP000225135"/>
    </source>
</evidence>